<reference evidence="2" key="1">
    <citation type="submission" date="2018-05" db="EMBL/GenBank/DDBJ databases">
        <authorList>
            <person name="Lanie J.A."/>
            <person name="Ng W.-L."/>
            <person name="Kazmierczak K.M."/>
            <person name="Andrzejewski T.M."/>
            <person name="Davidsen T.M."/>
            <person name="Wayne K.J."/>
            <person name="Tettelin H."/>
            <person name="Glass J.I."/>
            <person name="Rusch D."/>
            <person name="Podicherti R."/>
            <person name="Tsui H.-C.T."/>
            <person name="Winkler M.E."/>
        </authorList>
    </citation>
    <scope>NUCLEOTIDE SEQUENCE</scope>
</reference>
<name>A0A382NDD3_9ZZZZ</name>
<dbReference type="AlphaFoldDB" id="A0A382NDD3"/>
<organism evidence="2">
    <name type="scientific">marine metagenome</name>
    <dbReference type="NCBI Taxonomy" id="408172"/>
    <lineage>
        <taxon>unclassified sequences</taxon>
        <taxon>metagenomes</taxon>
        <taxon>ecological metagenomes</taxon>
    </lineage>
</organism>
<feature type="non-terminal residue" evidence="2">
    <location>
        <position position="131"/>
    </location>
</feature>
<gene>
    <name evidence="2" type="ORF">METZ01_LOCUS311189</name>
</gene>
<dbReference type="EMBL" id="UINC01099229">
    <property type="protein sequence ID" value="SVC58335.1"/>
    <property type="molecule type" value="Genomic_DNA"/>
</dbReference>
<proteinExistence type="predicted"/>
<feature type="region of interest" description="Disordered" evidence="1">
    <location>
        <begin position="109"/>
        <end position="131"/>
    </location>
</feature>
<sequence>MNTGELTPRLAARVDFNKYPSGLATMENLIPLPEGGAMRRSGTRYVAATKTGATVKSRLKKFEFSTTQNYIIEMGANYMRFFRNQGQITVPNITASITNGTFPSGISSWTDRSGSGSSIAHDATNDRLSLV</sequence>
<accession>A0A382NDD3</accession>
<evidence type="ECO:0000256" key="1">
    <source>
        <dbReference type="SAM" id="MobiDB-lite"/>
    </source>
</evidence>
<evidence type="ECO:0000313" key="2">
    <source>
        <dbReference type="EMBL" id="SVC58335.1"/>
    </source>
</evidence>
<protein>
    <submittedName>
        <fullName evidence="2">Uncharacterized protein</fullName>
    </submittedName>
</protein>